<dbReference type="PROSITE" id="PS50240">
    <property type="entry name" value="TRYPSIN_DOM"/>
    <property type="match status" value="1"/>
</dbReference>
<keyword evidence="4 6" id="KW-0378">Hydrolase</keyword>
<dbReference type="InterPro" id="IPR009003">
    <property type="entry name" value="Peptidase_S1_PA"/>
</dbReference>
<feature type="domain" description="Peptidase S1" evidence="7">
    <location>
        <begin position="23"/>
        <end position="242"/>
    </location>
</feature>
<sequence length="273" mass="28973">MIRTCLHIAVVGLIGLTGLATQASAGSGLIRLTDRDDLFGWEAVGRIEIGDEGYCTGVLIAPHLVLTAAHCVYDHRQNAVDAADLTFRAGLRDGTAIADRSVVRVVAHDGYDPHRNYGAENIRHDAALLELSEPIPTALASPFVLHKRTSNGQRVSVVSYGRGRDDALSWQRDCGQLWQGRGLIAFDCNITYGSSGAPVFVREGSRARILTLVSGGNMDDGTPVAYGMDLAPLVGELKRDLRAMPSAPTASAGIRRVKVGQGDGASGAKFAKP</sequence>
<evidence type="ECO:0000256" key="1">
    <source>
        <dbReference type="ARBA" id="ARBA00008764"/>
    </source>
</evidence>
<evidence type="ECO:0000256" key="2">
    <source>
        <dbReference type="ARBA" id="ARBA00022670"/>
    </source>
</evidence>
<dbReference type="Gene3D" id="2.40.10.10">
    <property type="entry name" value="Trypsin-like serine proteases"/>
    <property type="match status" value="2"/>
</dbReference>
<dbReference type="SUPFAM" id="SSF50494">
    <property type="entry name" value="Trypsin-like serine proteases"/>
    <property type="match status" value="1"/>
</dbReference>
<gene>
    <name evidence="8" type="primary">blaSE</name>
    <name evidence="8" type="ORF">ROA7745_00860</name>
</gene>
<dbReference type="PRINTS" id="PR00839">
    <property type="entry name" value="V8PROTEASE"/>
</dbReference>
<evidence type="ECO:0000256" key="5">
    <source>
        <dbReference type="ARBA" id="ARBA00022825"/>
    </source>
</evidence>
<dbReference type="InterPro" id="IPR001254">
    <property type="entry name" value="Trypsin_dom"/>
</dbReference>
<protein>
    <recommendedName>
        <fullName evidence="6">Serine protease</fullName>
        <ecNumber evidence="6">3.4.21.-</ecNumber>
    </recommendedName>
</protein>
<dbReference type="InterPro" id="IPR008256">
    <property type="entry name" value="Peptidase_S1B"/>
</dbReference>
<reference evidence="8 9" key="1">
    <citation type="submission" date="2017-03" db="EMBL/GenBank/DDBJ databases">
        <authorList>
            <person name="Afonso C.L."/>
            <person name="Miller P.J."/>
            <person name="Scott M.A."/>
            <person name="Spackman E."/>
            <person name="Goraichik I."/>
            <person name="Dimitrov K.M."/>
            <person name="Suarez D.L."/>
            <person name="Swayne D.E."/>
        </authorList>
    </citation>
    <scope>NUCLEOTIDE SEQUENCE [LARGE SCALE GENOMIC DNA]</scope>
    <source>
        <strain evidence="8 9">CECT 7745</strain>
    </source>
</reference>
<evidence type="ECO:0000313" key="9">
    <source>
        <dbReference type="Proteomes" id="UP000193224"/>
    </source>
</evidence>
<evidence type="ECO:0000256" key="4">
    <source>
        <dbReference type="ARBA" id="ARBA00022801"/>
    </source>
</evidence>
<dbReference type="PANTHER" id="PTHR15462:SF8">
    <property type="entry name" value="SERINE PROTEASE"/>
    <property type="match status" value="1"/>
</dbReference>
<proteinExistence type="inferred from homology"/>
<dbReference type="EC" id="3.4.21.-" evidence="6"/>
<accession>A0A1X7BN79</accession>
<evidence type="ECO:0000313" key="8">
    <source>
        <dbReference type="EMBL" id="SMC11051.1"/>
    </source>
</evidence>
<organism evidence="8 9">
    <name type="scientific">Roseovarius aestuarii</name>
    <dbReference type="NCBI Taxonomy" id="475083"/>
    <lineage>
        <taxon>Bacteria</taxon>
        <taxon>Pseudomonadati</taxon>
        <taxon>Pseudomonadota</taxon>
        <taxon>Alphaproteobacteria</taxon>
        <taxon>Rhodobacterales</taxon>
        <taxon>Roseobacteraceae</taxon>
        <taxon>Roseovarius</taxon>
    </lineage>
</organism>
<dbReference type="RefSeq" id="WP_085799009.1">
    <property type="nucleotide sequence ID" value="NZ_FWXB01000002.1"/>
</dbReference>
<dbReference type="Proteomes" id="UP000193224">
    <property type="component" value="Unassembled WGS sequence"/>
</dbReference>
<keyword evidence="9" id="KW-1185">Reference proteome</keyword>
<evidence type="ECO:0000256" key="6">
    <source>
        <dbReference type="RuleBase" id="RU004296"/>
    </source>
</evidence>
<dbReference type="PROSITE" id="PS00134">
    <property type="entry name" value="TRYPSIN_HIS"/>
    <property type="match status" value="1"/>
</dbReference>
<keyword evidence="3" id="KW-0732">Signal</keyword>
<dbReference type="Pfam" id="PF00089">
    <property type="entry name" value="Trypsin"/>
    <property type="match status" value="1"/>
</dbReference>
<dbReference type="InterPro" id="IPR018114">
    <property type="entry name" value="TRYPSIN_HIS"/>
</dbReference>
<comment type="similarity">
    <text evidence="1 6">Belongs to the peptidase S1B family.</text>
</comment>
<evidence type="ECO:0000259" key="7">
    <source>
        <dbReference type="PROSITE" id="PS50240"/>
    </source>
</evidence>
<dbReference type="PANTHER" id="PTHR15462">
    <property type="entry name" value="SERINE PROTEASE"/>
    <property type="match status" value="1"/>
</dbReference>
<dbReference type="InterPro" id="IPR043504">
    <property type="entry name" value="Peptidase_S1_PA_chymotrypsin"/>
</dbReference>
<dbReference type="OrthoDB" id="267336at2"/>
<dbReference type="InterPro" id="IPR050966">
    <property type="entry name" value="Glutamyl_endopeptidase"/>
</dbReference>
<dbReference type="GO" id="GO:0006508">
    <property type="term" value="P:proteolysis"/>
    <property type="evidence" value="ECO:0007669"/>
    <property type="project" value="UniProtKB-KW"/>
</dbReference>
<keyword evidence="5 6" id="KW-0720">Serine protease</keyword>
<name>A0A1X7BN79_9RHOB</name>
<dbReference type="EMBL" id="FWXB01000002">
    <property type="protein sequence ID" value="SMC11051.1"/>
    <property type="molecule type" value="Genomic_DNA"/>
</dbReference>
<keyword evidence="2 6" id="KW-0645">Protease</keyword>
<dbReference type="GO" id="GO:0004252">
    <property type="term" value="F:serine-type endopeptidase activity"/>
    <property type="evidence" value="ECO:0007669"/>
    <property type="project" value="InterPro"/>
</dbReference>
<evidence type="ECO:0000256" key="3">
    <source>
        <dbReference type="ARBA" id="ARBA00022729"/>
    </source>
</evidence>
<dbReference type="AlphaFoldDB" id="A0A1X7BN79"/>